<dbReference type="AlphaFoldDB" id="A0A212C3A0"/>
<evidence type="ECO:0000256" key="7">
    <source>
        <dbReference type="ARBA" id="ARBA00023886"/>
    </source>
</evidence>
<dbReference type="PANTHER" id="PTHR10926">
    <property type="entry name" value="CELL CYCLE CONTROL PROTEIN 50"/>
    <property type="match status" value="1"/>
</dbReference>
<proteinExistence type="inferred from homology"/>
<evidence type="ECO:0000256" key="1">
    <source>
        <dbReference type="ARBA" id="ARBA00004370"/>
    </source>
</evidence>
<dbReference type="GO" id="GO:0005886">
    <property type="term" value="C:plasma membrane"/>
    <property type="evidence" value="ECO:0007669"/>
    <property type="project" value="TreeGrafter"/>
</dbReference>
<comment type="subcellular location">
    <subcellularLocation>
        <location evidence="1">Membrane</location>
    </subcellularLocation>
</comment>
<feature type="transmembrane region" description="Helical" evidence="9">
    <location>
        <begin position="43"/>
        <end position="63"/>
    </location>
</feature>
<keyword evidence="5 9" id="KW-0472">Membrane</keyword>
<evidence type="ECO:0000256" key="3">
    <source>
        <dbReference type="ARBA" id="ARBA00022692"/>
    </source>
</evidence>
<evidence type="ECO:0000313" key="11">
    <source>
        <dbReference type="Proteomes" id="UP000242450"/>
    </source>
</evidence>
<evidence type="ECO:0000256" key="8">
    <source>
        <dbReference type="ARBA" id="ARBA00032728"/>
    </source>
</evidence>
<dbReference type="InterPro" id="IPR005045">
    <property type="entry name" value="CDC50/LEM3_fam"/>
</dbReference>
<dbReference type="PANTHER" id="PTHR10926:SF1">
    <property type="entry name" value="CELL CYCLE CONTROL PROTEIN 50C"/>
    <property type="match status" value="1"/>
</dbReference>
<dbReference type="OrthoDB" id="340608at2759"/>
<name>A0A212C3A0_CEREH</name>
<reference evidence="10 11" key="1">
    <citation type="journal article" date="2018" name="Mol. Genet. Genomics">
        <title>The red deer Cervus elaphus genome CerEla1.0: sequencing, annotating, genes, and chromosomes.</title>
        <authorList>
            <person name="Bana N.A."/>
            <person name="Nyiri A."/>
            <person name="Nagy J."/>
            <person name="Frank K."/>
            <person name="Nagy T."/>
            <person name="Steger V."/>
            <person name="Schiller M."/>
            <person name="Lakatos P."/>
            <person name="Sugar L."/>
            <person name="Horn P."/>
            <person name="Barta E."/>
            <person name="Orosz L."/>
        </authorList>
    </citation>
    <scope>NUCLEOTIDE SEQUENCE [LARGE SCALE GENOMIC DNA]</scope>
    <source>
        <strain evidence="10">Hungarian</strain>
    </source>
</reference>
<dbReference type="EMBL" id="MKHE01000031">
    <property type="protein sequence ID" value="OWK00440.1"/>
    <property type="molecule type" value="Genomic_DNA"/>
</dbReference>
<gene>
    <name evidence="10" type="ORF">Celaphus_00019515</name>
</gene>
<keyword evidence="4 9" id="KW-1133">Transmembrane helix</keyword>
<comment type="caution">
    <text evidence="10">The sequence shown here is derived from an EMBL/GenBank/DDBJ whole genome shotgun (WGS) entry which is preliminary data.</text>
</comment>
<organism evidence="10 11">
    <name type="scientific">Cervus elaphus hippelaphus</name>
    <name type="common">European red deer</name>
    <dbReference type="NCBI Taxonomy" id="46360"/>
    <lineage>
        <taxon>Eukaryota</taxon>
        <taxon>Metazoa</taxon>
        <taxon>Chordata</taxon>
        <taxon>Craniata</taxon>
        <taxon>Vertebrata</taxon>
        <taxon>Euteleostomi</taxon>
        <taxon>Mammalia</taxon>
        <taxon>Eutheria</taxon>
        <taxon>Laurasiatheria</taxon>
        <taxon>Artiodactyla</taxon>
        <taxon>Ruminantia</taxon>
        <taxon>Pecora</taxon>
        <taxon>Cervidae</taxon>
        <taxon>Cervinae</taxon>
        <taxon>Cervus</taxon>
    </lineage>
</organism>
<comment type="similarity">
    <text evidence="2">Belongs to the CDC50/LEM3 family.</text>
</comment>
<evidence type="ECO:0000256" key="2">
    <source>
        <dbReference type="ARBA" id="ARBA00009457"/>
    </source>
</evidence>
<evidence type="ECO:0000256" key="4">
    <source>
        <dbReference type="ARBA" id="ARBA00022989"/>
    </source>
</evidence>
<keyword evidence="11" id="KW-1185">Reference proteome</keyword>
<evidence type="ECO:0000313" key="10">
    <source>
        <dbReference type="EMBL" id="OWK00440.1"/>
    </source>
</evidence>
<accession>A0A212C3A0</accession>
<keyword evidence="3 9" id="KW-0812">Transmembrane</keyword>
<sequence length="109" mass="12470">MWVTCRTRMKRKSQDCKSRLPDNSAMKQQQLPAFRLQLSANEILSGFFATGVFCLGMGIILLLSAKSIREIEINYTEKCASCARLREDATNFDKECNCSISFYLPQKME</sequence>
<keyword evidence="6" id="KW-0325">Glycoprotein</keyword>
<evidence type="ECO:0000256" key="5">
    <source>
        <dbReference type="ARBA" id="ARBA00023136"/>
    </source>
</evidence>
<evidence type="ECO:0000256" key="9">
    <source>
        <dbReference type="SAM" id="Phobius"/>
    </source>
</evidence>
<protein>
    <recommendedName>
        <fullName evidence="7">Cell cycle control protein 50C</fullName>
    </recommendedName>
    <alternativeName>
        <fullName evidence="8">Transmembrane protein 30C</fullName>
    </alternativeName>
</protein>
<dbReference type="Proteomes" id="UP000242450">
    <property type="component" value="Chromosome 31"/>
</dbReference>
<dbReference type="GO" id="GO:0005794">
    <property type="term" value="C:Golgi apparatus"/>
    <property type="evidence" value="ECO:0007669"/>
    <property type="project" value="TreeGrafter"/>
</dbReference>
<feature type="non-terminal residue" evidence="10">
    <location>
        <position position="109"/>
    </location>
</feature>
<evidence type="ECO:0000256" key="6">
    <source>
        <dbReference type="ARBA" id="ARBA00023180"/>
    </source>
</evidence>
<dbReference type="GO" id="GO:0045332">
    <property type="term" value="P:phospholipid translocation"/>
    <property type="evidence" value="ECO:0007669"/>
    <property type="project" value="TreeGrafter"/>
</dbReference>
<dbReference type="GO" id="GO:0005783">
    <property type="term" value="C:endoplasmic reticulum"/>
    <property type="evidence" value="ECO:0007669"/>
    <property type="project" value="TreeGrafter"/>
</dbReference>